<sequence length="220" mass="24988">MAEESTPPIRLMNFVSEDQLDQAKKARGERVEDGTAQRDRPLFEILKENKDKKDAEFNERFKHRPPKALDEDETEFLDKWEMSRREYEQQVADEEAQQLRSFQTVFLLFLFQAAVAAQSTIVQELKETAPAPVVQEQKPTARKNPPTRPLGMIIKVKPQAKKAKIDHGSVEEHSDMVKTPDVNTEKSPDPVKTSNGDAANSNDVAKTCLVTYSDESEDDD</sequence>
<dbReference type="EMBL" id="CM047897">
    <property type="protein sequence ID" value="KAJ0110911.1"/>
    <property type="molecule type" value="Genomic_DNA"/>
</dbReference>
<reference evidence="2" key="1">
    <citation type="journal article" date="2023" name="G3 (Bethesda)">
        <title>Genome assembly and association tests identify interacting loci associated with vigor, precocity, and sex in interspecific pistachio rootstocks.</title>
        <authorList>
            <person name="Palmer W."/>
            <person name="Jacygrad E."/>
            <person name="Sagayaradj S."/>
            <person name="Cavanaugh K."/>
            <person name="Han R."/>
            <person name="Bertier L."/>
            <person name="Beede B."/>
            <person name="Kafkas S."/>
            <person name="Golino D."/>
            <person name="Preece J."/>
            <person name="Michelmore R."/>
        </authorList>
    </citation>
    <scope>NUCLEOTIDE SEQUENCE [LARGE SCALE GENOMIC DNA]</scope>
</reference>
<protein>
    <submittedName>
        <fullName evidence="1">Uncharacterized protein</fullName>
    </submittedName>
</protein>
<accession>A0ACC1C5N3</accession>
<name>A0ACC1C5N3_9ROSI</name>
<keyword evidence="2" id="KW-1185">Reference proteome</keyword>
<comment type="caution">
    <text evidence="1">The sequence shown here is derived from an EMBL/GenBank/DDBJ whole genome shotgun (WGS) entry which is preliminary data.</text>
</comment>
<dbReference type="Proteomes" id="UP001164250">
    <property type="component" value="Chromosome 1"/>
</dbReference>
<evidence type="ECO:0000313" key="2">
    <source>
        <dbReference type="Proteomes" id="UP001164250"/>
    </source>
</evidence>
<organism evidence="1 2">
    <name type="scientific">Pistacia atlantica</name>
    <dbReference type="NCBI Taxonomy" id="434234"/>
    <lineage>
        <taxon>Eukaryota</taxon>
        <taxon>Viridiplantae</taxon>
        <taxon>Streptophyta</taxon>
        <taxon>Embryophyta</taxon>
        <taxon>Tracheophyta</taxon>
        <taxon>Spermatophyta</taxon>
        <taxon>Magnoliopsida</taxon>
        <taxon>eudicotyledons</taxon>
        <taxon>Gunneridae</taxon>
        <taxon>Pentapetalae</taxon>
        <taxon>rosids</taxon>
        <taxon>malvids</taxon>
        <taxon>Sapindales</taxon>
        <taxon>Anacardiaceae</taxon>
        <taxon>Pistacia</taxon>
    </lineage>
</organism>
<gene>
    <name evidence="1" type="ORF">Patl1_00781</name>
</gene>
<evidence type="ECO:0000313" key="1">
    <source>
        <dbReference type="EMBL" id="KAJ0110911.1"/>
    </source>
</evidence>
<proteinExistence type="predicted"/>